<keyword evidence="3" id="KW-1185">Reference proteome</keyword>
<dbReference type="InterPro" id="IPR041657">
    <property type="entry name" value="HTH_17"/>
</dbReference>
<dbReference type="Pfam" id="PF12728">
    <property type="entry name" value="HTH_17"/>
    <property type="match status" value="1"/>
</dbReference>
<comment type="caution">
    <text evidence="2">The sequence shown here is derived from an EMBL/GenBank/DDBJ whole genome shotgun (WGS) entry which is preliminary data.</text>
</comment>
<protein>
    <submittedName>
        <fullName evidence="2">Helix-turn-helix domain-containing protein</fullName>
    </submittedName>
</protein>
<evidence type="ECO:0000313" key="3">
    <source>
        <dbReference type="Proteomes" id="UP001603978"/>
    </source>
</evidence>
<reference evidence="2 3" key="1">
    <citation type="submission" date="2024-10" db="EMBL/GenBank/DDBJ databases">
        <authorList>
            <person name="Topkara A.R."/>
            <person name="Saygin H."/>
        </authorList>
    </citation>
    <scope>NUCLEOTIDE SEQUENCE [LARGE SCALE GENOMIC DNA]</scope>
    <source>
        <strain evidence="2 3">M3C6</strain>
    </source>
</reference>
<name>A0ABW7AG55_9ACTN</name>
<proteinExistence type="predicted"/>
<feature type="domain" description="Helix-turn-helix" evidence="1">
    <location>
        <begin position="5"/>
        <end position="53"/>
    </location>
</feature>
<accession>A0ABW7AG55</accession>
<evidence type="ECO:0000313" key="2">
    <source>
        <dbReference type="EMBL" id="MFG1706355.1"/>
    </source>
</evidence>
<sequence>MPEDWLTSDEAARVLGVTAGRVHALAKSGELVYRMAGRTRLIDPVSVHRLLATTRRRAGRPLVPVSAWAALLSDLGTMNWIEITRSLGMSSQQRYNLKRLIARTPPESWDALAKARAIAYRVRARPAYLEEILQWKGVVRSGIAATARYGLDLIAAEEGDAYVSEETWRLLQREFHLAPHPSGNLVLRIPAVSETHVPVVLAREVMPVAVVAVDLLDSGDPRSRRTALQIIERLLEAPLHD</sequence>
<dbReference type="EMBL" id="JBICRM010000015">
    <property type="protein sequence ID" value="MFG1706355.1"/>
    <property type="molecule type" value="Genomic_DNA"/>
</dbReference>
<dbReference type="Proteomes" id="UP001603978">
    <property type="component" value="Unassembled WGS sequence"/>
</dbReference>
<dbReference type="RefSeq" id="WP_393169137.1">
    <property type="nucleotide sequence ID" value="NZ_JBICRM010000015.1"/>
</dbReference>
<evidence type="ECO:0000259" key="1">
    <source>
        <dbReference type="Pfam" id="PF12728"/>
    </source>
</evidence>
<organism evidence="2 3">
    <name type="scientific">Nonomuraea marmarensis</name>
    <dbReference type="NCBI Taxonomy" id="3351344"/>
    <lineage>
        <taxon>Bacteria</taxon>
        <taxon>Bacillati</taxon>
        <taxon>Actinomycetota</taxon>
        <taxon>Actinomycetes</taxon>
        <taxon>Streptosporangiales</taxon>
        <taxon>Streptosporangiaceae</taxon>
        <taxon>Nonomuraea</taxon>
    </lineage>
</organism>
<gene>
    <name evidence="2" type="ORF">ACFLIM_24470</name>
</gene>